<evidence type="ECO:0000256" key="3">
    <source>
        <dbReference type="ARBA" id="ARBA00022555"/>
    </source>
</evidence>
<dbReference type="NCBIfam" id="TIGR00737">
    <property type="entry name" value="nifR3_yhdG"/>
    <property type="match status" value="1"/>
</dbReference>
<dbReference type="PANTHER" id="PTHR45846:SF1">
    <property type="entry name" value="TRNA-DIHYDROURIDINE(47) SYNTHASE [NAD(P)(+)]-LIKE"/>
    <property type="match status" value="1"/>
</dbReference>
<dbReference type="InterPro" id="IPR035587">
    <property type="entry name" value="DUS-like_FMN-bd"/>
</dbReference>
<sequence>MIDWKSLPRPIIALAPMADMTDLPFCLVCKSRGAPLVFREMVSSEAVVRMNPKTLEMAKFDERERPLVQQIFGADPSVMAEAARIIEETFNPDGIDINMGCPVYNIVSNFNGASLMREPERATAIVNAVKDAVTVPVSVKTRLGWSKDTDVLEFVKVLEAAGADLISIHGRTKEQGYSGTSNWDRVGEARRNTSLPVLVNGDITSVETAKDALSRSGADGVLIGRGALGNPWVFRDLVAGLRDNVPAQPPTLDERIAVVREHARLHVLRYGERGLVKLRKHLPWYFKKELRKQYPWIDFNALRGKLVRVTTLEELDDILEGQHERNFSRL</sequence>
<dbReference type="CDD" id="cd02801">
    <property type="entry name" value="DUS_like_FMN"/>
    <property type="match status" value="1"/>
</dbReference>
<comment type="caution">
    <text evidence="16">The sequence shown here is derived from an EMBL/GenBank/DDBJ whole genome shotgun (WGS) entry which is preliminary data.</text>
</comment>
<dbReference type="InterPro" id="IPR013785">
    <property type="entry name" value="Aldolase_TIM"/>
</dbReference>
<feature type="binding site" evidence="14">
    <location>
        <position position="140"/>
    </location>
    <ligand>
        <name>FMN</name>
        <dbReference type="ChEBI" id="CHEBI:58210"/>
    </ligand>
</feature>
<feature type="binding site" evidence="14">
    <location>
        <position position="169"/>
    </location>
    <ligand>
        <name>FMN</name>
        <dbReference type="ChEBI" id="CHEBI:58210"/>
    </ligand>
</feature>
<keyword evidence="14" id="KW-0547">Nucleotide-binding</keyword>
<keyword evidence="4 12" id="KW-0285">Flavoprotein</keyword>
<evidence type="ECO:0000313" key="17">
    <source>
        <dbReference type="Proteomes" id="UP000176603"/>
    </source>
</evidence>
<dbReference type="PROSITE" id="PS01136">
    <property type="entry name" value="UPF0034"/>
    <property type="match status" value="1"/>
</dbReference>
<evidence type="ECO:0000256" key="7">
    <source>
        <dbReference type="ARBA" id="ARBA00022857"/>
    </source>
</evidence>
<feature type="active site" description="Proton donor" evidence="13">
    <location>
        <position position="101"/>
    </location>
</feature>
<feature type="domain" description="DUS-like FMN-binding" evidence="15">
    <location>
        <begin position="14"/>
        <end position="296"/>
    </location>
</feature>
<keyword evidence="9 12" id="KW-0560">Oxidoreductase</keyword>
<comment type="cofactor">
    <cofactor evidence="1 12 14">
        <name>FMN</name>
        <dbReference type="ChEBI" id="CHEBI:58210"/>
    </cofactor>
</comment>
<feature type="binding site" evidence="14">
    <location>
        <position position="70"/>
    </location>
    <ligand>
        <name>FMN</name>
        <dbReference type="ChEBI" id="CHEBI:58210"/>
    </ligand>
</feature>
<proteinExistence type="inferred from homology"/>
<dbReference type="Gene3D" id="1.10.1200.80">
    <property type="entry name" value="Putative flavin oxidoreducatase, domain 2"/>
    <property type="match status" value="1"/>
</dbReference>
<dbReference type="AlphaFoldDB" id="A0A1F7UIL9"/>
<reference evidence="16 17" key="1">
    <citation type="journal article" date="2016" name="Nat. Commun.">
        <title>Thousands of microbial genomes shed light on interconnected biogeochemical processes in an aquifer system.</title>
        <authorList>
            <person name="Anantharaman K."/>
            <person name="Brown C.T."/>
            <person name="Hug L.A."/>
            <person name="Sharon I."/>
            <person name="Castelle C.J."/>
            <person name="Probst A.J."/>
            <person name="Thomas B.C."/>
            <person name="Singh A."/>
            <person name="Wilkins M.J."/>
            <person name="Karaoz U."/>
            <person name="Brodie E.L."/>
            <person name="Williams K.H."/>
            <person name="Hubbard S.S."/>
            <person name="Banfield J.F."/>
        </authorList>
    </citation>
    <scope>NUCLEOTIDE SEQUENCE [LARGE SCALE GENOMIC DNA]</scope>
</reference>
<dbReference type="Pfam" id="PF01207">
    <property type="entry name" value="Dus"/>
    <property type="match status" value="1"/>
</dbReference>
<dbReference type="GO" id="GO:0050660">
    <property type="term" value="F:flavin adenine dinucleotide binding"/>
    <property type="evidence" value="ECO:0007669"/>
    <property type="project" value="InterPro"/>
</dbReference>
<gene>
    <name evidence="16" type="ORF">A3E39_04295</name>
</gene>
<dbReference type="InterPro" id="IPR024036">
    <property type="entry name" value="tRNA-dHydroUridine_Synthase_C"/>
</dbReference>
<keyword evidence="8" id="KW-0694">RNA-binding</keyword>
<evidence type="ECO:0000256" key="11">
    <source>
        <dbReference type="ARBA" id="ARBA00048802"/>
    </source>
</evidence>
<dbReference type="InterPro" id="IPR001269">
    <property type="entry name" value="DUS_fam"/>
</dbReference>
<dbReference type="GO" id="GO:0017150">
    <property type="term" value="F:tRNA dihydrouridine synthase activity"/>
    <property type="evidence" value="ECO:0007669"/>
    <property type="project" value="InterPro"/>
</dbReference>
<dbReference type="PIRSF" id="PIRSF006621">
    <property type="entry name" value="Dus"/>
    <property type="match status" value="1"/>
</dbReference>
<keyword evidence="7" id="KW-0521">NADP</keyword>
<accession>A0A1F7UIL9</accession>
<keyword evidence="3" id="KW-0820">tRNA-binding</keyword>
<organism evidence="16 17">
    <name type="scientific">Candidatus Uhrbacteria bacterium RIFCSPHIGHO2_12_FULL_60_25</name>
    <dbReference type="NCBI Taxonomy" id="1802399"/>
    <lineage>
        <taxon>Bacteria</taxon>
        <taxon>Candidatus Uhriibacteriota</taxon>
    </lineage>
</organism>
<evidence type="ECO:0000313" key="16">
    <source>
        <dbReference type="EMBL" id="OGL78109.1"/>
    </source>
</evidence>
<evidence type="ECO:0000256" key="14">
    <source>
        <dbReference type="PIRSR" id="PIRSR006621-2"/>
    </source>
</evidence>
<protein>
    <recommendedName>
        <fullName evidence="12">tRNA-dihydrouridine synthase</fullName>
        <ecNumber evidence="12">1.3.1.-</ecNumber>
    </recommendedName>
</protein>
<evidence type="ECO:0000256" key="13">
    <source>
        <dbReference type="PIRSR" id="PIRSR006621-1"/>
    </source>
</evidence>
<evidence type="ECO:0000256" key="1">
    <source>
        <dbReference type="ARBA" id="ARBA00001917"/>
    </source>
</evidence>
<dbReference type="EMBL" id="MGEH01000037">
    <property type="protein sequence ID" value="OGL78109.1"/>
    <property type="molecule type" value="Genomic_DNA"/>
</dbReference>
<evidence type="ECO:0000256" key="6">
    <source>
        <dbReference type="ARBA" id="ARBA00022694"/>
    </source>
</evidence>
<comment type="catalytic activity">
    <reaction evidence="11">
        <text>a 5,6-dihydrouridine in tRNA + NAD(+) = a uridine in tRNA + NADH + H(+)</text>
        <dbReference type="Rhea" id="RHEA:54452"/>
        <dbReference type="Rhea" id="RHEA-COMP:13339"/>
        <dbReference type="Rhea" id="RHEA-COMP:13887"/>
        <dbReference type="ChEBI" id="CHEBI:15378"/>
        <dbReference type="ChEBI" id="CHEBI:57540"/>
        <dbReference type="ChEBI" id="CHEBI:57945"/>
        <dbReference type="ChEBI" id="CHEBI:65315"/>
        <dbReference type="ChEBI" id="CHEBI:74443"/>
    </reaction>
</comment>
<dbReference type="Gene3D" id="3.20.20.70">
    <property type="entry name" value="Aldolase class I"/>
    <property type="match status" value="1"/>
</dbReference>
<comment type="function">
    <text evidence="2 12">Catalyzes the synthesis of 5,6-dihydrouridine (D), a modified base found in the D-loop of most tRNAs, via the reduction of the C5-C6 double bond in target uridines.</text>
</comment>
<evidence type="ECO:0000259" key="15">
    <source>
        <dbReference type="Pfam" id="PF01207"/>
    </source>
</evidence>
<keyword evidence="5 12" id="KW-0288">FMN</keyword>
<dbReference type="EC" id="1.3.1.-" evidence="12"/>
<dbReference type="SUPFAM" id="SSF51395">
    <property type="entry name" value="FMN-linked oxidoreductases"/>
    <property type="match status" value="1"/>
</dbReference>
<evidence type="ECO:0000256" key="2">
    <source>
        <dbReference type="ARBA" id="ARBA00002790"/>
    </source>
</evidence>
<dbReference type="PANTHER" id="PTHR45846">
    <property type="entry name" value="TRNA-DIHYDROURIDINE(47) SYNTHASE [NAD(P)(+)]-LIKE"/>
    <property type="match status" value="1"/>
</dbReference>
<dbReference type="InterPro" id="IPR004652">
    <property type="entry name" value="DusB-like"/>
</dbReference>
<dbReference type="GO" id="GO:0000049">
    <property type="term" value="F:tRNA binding"/>
    <property type="evidence" value="ECO:0007669"/>
    <property type="project" value="UniProtKB-KW"/>
</dbReference>
<dbReference type="InterPro" id="IPR018517">
    <property type="entry name" value="tRNA_hU_synthase_CS"/>
</dbReference>
<evidence type="ECO:0000256" key="9">
    <source>
        <dbReference type="ARBA" id="ARBA00023002"/>
    </source>
</evidence>
<comment type="catalytic activity">
    <reaction evidence="10">
        <text>a 5,6-dihydrouridine in tRNA + NADP(+) = a uridine in tRNA + NADPH + H(+)</text>
        <dbReference type="Rhea" id="RHEA:23624"/>
        <dbReference type="Rhea" id="RHEA-COMP:13339"/>
        <dbReference type="Rhea" id="RHEA-COMP:13887"/>
        <dbReference type="ChEBI" id="CHEBI:15378"/>
        <dbReference type="ChEBI" id="CHEBI:57783"/>
        <dbReference type="ChEBI" id="CHEBI:58349"/>
        <dbReference type="ChEBI" id="CHEBI:65315"/>
        <dbReference type="ChEBI" id="CHEBI:74443"/>
    </reaction>
</comment>
<evidence type="ECO:0000256" key="8">
    <source>
        <dbReference type="ARBA" id="ARBA00022884"/>
    </source>
</evidence>
<evidence type="ECO:0000256" key="5">
    <source>
        <dbReference type="ARBA" id="ARBA00022643"/>
    </source>
</evidence>
<evidence type="ECO:0000256" key="10">
    <source>
        <dbReference type="ARBA" id="ARBA00048205"/>
    </source>
</evidence>
<feature type="binding site" evidence="14">
    <location>
        <begin position="224"/>
        <end position="225"/>
    </location>
    <ligand>
        <name>FMN</name>
        <dbReference type="ChEBI" id="CHEBI:58210"/>
    </ligand>
</feature>
<dbReference type="Proteomes" id="UP000176603">
    <property type="component" value="Unassembled WGS sequence"/>
</dbReference>
<name>A0A1F7UIL9_9BACT</name>
<evidence type="ECO:0000256" key="4">
    <source>
        <dbReference type="ARBA" id="ARBA00022630"/>
    </source>
</evidence>
<comment type="similarity">
    <text evidence="12">Belongs to the dus family.</text>
</comment>
<feature type="binding site" evidence="14">
    <location>
        <begin position="16"/>
        <end position="18"/>
    </location>
    <ligand>
        <name>FMN</name>
        <dbReference type="ChEBI" id="CHEBI:58210"/>
    </ligand>
</feature>
<evidence type="ECO:0000256" key="12">
    <source>
        <dbReference type="PIRNR" id="PIRNR006621"/>
    </source>
</evidence>
<dbReference type="STRING" id="1802399.A3E39_04295"/>
<keyword evidence="6 12" id="KW-0819">tRNA processing</keyword>